<dbReference type="PROSITE" id="PS51186">
    <property type="entry name" value="GNAT"/>
    <property type="match status" value="1"/>
</dbReference>
<comment type="caution">
    <text evidence="4">The sequence shown here is derived from an EMBL/GenBank/DDBJ whole genome shotgun (WGS) entry which is preliminary data.</text>
</comment>
<keyword evidence="1 4" id="KW-0808">Transferase</keyword>
<dbReference type="CDD" id="cd04301">
    <property type="entry name" value="NAT_SF"/>
    <property type="match status" value="1"/>
</dbReference>
<proteinExistence type="predicted"/>
<dbReference type="SUPFAM" id="SSF55729">
    <property type="entry name" value="Acyl-CoA N-acyltransferases (Nat)"/>
    <property type="match status" value="1"/>
</dbReference>
<keyword evidence="2" id="KW-0012">Acyltransferase</keyword>
<dbReference type="InterPro" id="IPR000182">
    <property type="entry name" value="GNAT_dom"/>
</dbReference>
<keyword evidence="5" id="KW-1185">Reference proteome</keyword>
<evidence type="ECO:0000259" key="3">
    <source>
        <dbReference type="PROSITE" id="PS51186"/>
    </source>
</evidence>
<feature type="domain" description="N-acetyltransferase" evidence="3">
    <location>
        <begin position="22"/>
        <end position="191"/>
    </location>
</feature>
<dbReference type="PANTHER" id="PTHR43877">
    <property type="entry name" value="AMINOALKYLPHOSPHONATE N-ACETYLTRANSFERASE-RELATED-RELATED"/>
    <property type="match status" value="1"/>
</dbReference>
<sequence>MSGPVMTRSGPPEALVVHPDGQPVRAATVDDAEAVAALVHAAYRGEESHEGWTTEVGLVAGSRTDADTVRALVEAPDSLVLLAEDDEGALACCHLTRHDGHAYLGMFAVRPGHQGQGIGRRVLDAASLWARAWGVPDLRLSVLDQRHELIAWYERRDFVLTGESEPFGATAEIGRPLREGLTLLTMSRPVRLED</sequence>
<dbReference type="InterPro" id="IPR050832">
    <property type="entry name" value="Bact_Acetyltransf"/>
</dbReference>
<evidence type="ECO:0000313" key="5">
    <source>
        <dbReference type="Proteomes" id="UP000019753"/>
    </source>
</evidence>
<evidence type="ECO:0000256" key="1">
    <source>
        <dbReference type="ARBA" id="ARBA00022679"/>
    </source>
</evidence>
<evidence type="ECO:0000313" key="4">
    <source>
        <dbReference type="EMBL" id="EYR61939.1"/>
    </source>
</evidence>
<dbReference type="Gene3D" id="3.40.630.30">
    <property type="match status" value="1"/>
</dbReference>
<dbReference type="Proteomes" id="UP000019753">
    <property type="component" value="Unassembled WGS sequence"/>
</dbReference>
<gene>
    <name evidence="4" type="ORF">N866_14025</name>
</gene>
<dbReference type="Pfam" id="PF00583">
    <property type="entry name" value="Acetyltransf_1"/>
    <property type="match status" value="1"/>
</dbReference>
<dbReference type="InterPro" id="IPR016181">
    <property type="entry name" value="Acyl_CoA_acyltransferase"/>
</dbReference>
<name>A0A021VL52_9CELL</name>
<protein>
    <submittedName>
        <fullName evidence="4">GCN5 family acetyltransferase</fullName>
    </submittedName>
</protein>
<dbReference type="EMBL" id="AXCW01000400">
    <property type="protein sequence ID" value="EYR61939.1"/>
    <property type="molecule type" value="Genomic_DNA"/>
</dbReference>
<reference evidence="4 5" key="1">
    <citation type="submission" date="2014-01" db="EMBL/GenBank/DDBJ databases">
        <title>Actinotalea ferrariae CF5-4.</title>
        <authorList>
            <person name="Chen F."/>
            <person name="Li Y."/>
            <person name="Wang G."/>
        </authorList>
    </citation>
    <scope>NUCLEOTIDE SEQUENCE [LARGE SCALE GENOMIC DNA]</scope>
    <source>
        <strain evidence="4 5">CF5-4</strain>
    </source>
</reference>
<accession>A0A021VL52</accession>
<dbReference type="GO" id="GO:0016747">
    <property type="term" value="F:acyltransferase activity, transferring groups other than amino-acyl groups"/>
    <property type="evidence" value="ECO:0007669"/>
    <property type="project" value="InterPro"/>
</dbReference>
<dbReference type="AlphaFoldDB" id="A0A021VL52"/>
<organism evidence="4 5">
    <name type="scientific">Actinotalea ferrariae CF5-4</name>
    <dbReference type="NCBI Taxonomy" id="948458"/>
    <lineage>
        <taxon>Bacteria</taxon>
        <taxon>Bacillati</taxon>
        <taxon>Actinomycetota</taxon>
        <taxon>Actinomycetes</taxon>
        <taxon>Micrococcales</taxon>
        <taxon>Cellulomonadaceae</taxon>
        <taxon>Actinotalea</taxon>
    </lineage>
</organism>
<evidence type="ECO:0000256" key="2">
    <source>
        <dbReference type="ARBA" id="ARBA00023315"/>
    </source>
</evidence>